<dbReference type="SUPFAM" id="SSF52374">
    <property type="entry name" value="Nucleotidylyl transferase"/>
    <property type="match status" value="1"/>
</dbReference>
<protein>
    <recommendedName>
        <fullName evidence="3">Cytidyltransferase-like domain-containing protein</fullName>
    </recommendedName>
</protein>
<evidence type="ECO:0000259" key="3">
    <source>
        <dbReference type="Pfam" id="PF01467"/>
    </source>
</evidence>
<keyword evidence="2" id="KW-0548">Nucleotidyltransferase</keyword>
<dbReference type="NCBIfam" id="TIGR00125">
    <property type="entry name" value="cyt_tran_rel"/>
    <property type="match status" value="1"/>
</dbReference>
<dbReference type="PANTHER" id="PTHR43793">
    <property type="entry name" value="FAD SYNTHASE"/>
    <property type="match status" value="1"/>
</dbReference>
<dbReference type="Pfam" id="PF01467">
    <property type="entry name" value="CTP_transf_like"/>
    <property type="match status" value="1"/>
</dbReference>
<dbReference type="GO" id="GO:0016779">
    <property type="term" value="F:nucleotidyltransferase activity"/>
    <property type="evidence" value="ECO:0007669"/>
    <property type="project" value="UniProtKB-KW"/>
</dbReference>
<gene>
    <name evidence="4" type="ORF">A3C20_02295</name>
</gene>
<dbReference type="InterPro" id="IPR014729">
    <property type="entry name" value="Rossmann-like_a/b/a_fold"/>
</dbReference>
<dbReference type="InterPro" id="IPR050385">
    <property type="entry name" value="Archaeal_FAD_synthase"/>
</dbReference>
<evidence type="ECO:0000313" key="5">
    <source>
        <dbReference type="Proteomes" id="UP000176914"/>
    </source>
</evidence>
<proteinExistence type="predicted"/>
<name>A0A1F6E560_9BACT</name>
<reference evidence="4 5" key="1">
    <citation type="journal article" date="2016" name="Nat. Commun.">
        <title>Thousands of microbial genomes shed light on interconnected biogeochemical processes in an aquifer system.</title>
        <authorList>
            <person name="Anantharaman K."/>
            <person name="Brown C.T."/>
            <person name="Hug L.A."/>
            <person name="Sharon I."/>
            <person name="Castelle C.J."/>
            <person name="Probst A.J."/>
            <person name="Thomas B.C."/>
            <person name="Singh A."/>
            <person name="Wilkins M.J."/>
            <person name="Karaoz U."/>
            <person name="Brodie E.L."/>
            <person name="Williams K.H."/>
            <person name="Hubbard S.S."/>
            <person name="Banfield J.F."/>
        </authorList>
    </citation>
    <scope>NUCLEOTIDE SEQUENCE [LARGE SCALE GENOMIC DNA]</scope>
</reference>
<evidence type="ECO:0000256" key="2">
    <source>
        <dbReference type="ARBA" id="ARBA00022695"/>
    </source>
</evidence>
<accession>A0A1F6E560</accession>
<organism evidence="4 5">
    <name type="scientific">Candidatus Kaiserbacteria bacterium RIFCSPHIGHO2_02_FULL_55_25</name>
    <dbReference type="NCBI Taxonomy" id="1798498"/>
    <lineage>
        <taxon>Bacteria</taxon>
        <taxon>Candidatus Kaiseribacteriota</taxon>
    </lineage>
</organism>
<dbReference type="InterPro" id="IPR004821">
    <property type="entry name" value="Cyt_trans-like"/>
</dbReference>
<dbReference type="PANTHER" id="PTHR43793:SF1">
    <property type="entry name" value="FAD SYNTHASE"/>
    <property type="match status" value="1"/>
</dbReference>
<evidence type="ECO:0000256" key="1">
    <source>
        <dbReference type="ARBA" id="ARBA00022679"/>
    </source>
</evidence>
<feature type="domain" description="Cytidyltransferase-like" evidence="3">
    <location>
        <begin position="6"/>
        <end position="118"/>
    </location>
</feature>
<keyword evidence="1" id="KW-0808">Transferase</keyword>
<dbReference type="AlphaFoldDB" id="A0A1F6E560"/>
<dbReference type="Gene3D" id="3.40.50.620">
    <property type="entry name" value="HUPs"/>
    <property type="match status" value="1"/>
</dbReference>
<sequence length="135" mass="15101">MTRIMVFGTFDMVHEGHLDFFRQARSLAPEPHLIVSVARDASVARVKGEKPRRTESERLVLVQGNEFVDEAVLGDESGYIEHIRQARPDIIALGYDQSGEYVEHLEADLTHSGIGAKVVRLKAFNPGIFKTSKLL</sequence>
<dbReference type="EMBL" id="MFLL01000029">
    <property type="protein sequence ID" value="OGG68727.1"/>
    <property type="molecule type" value="Genomic_DNA"/>
</dbReference>
<dbReference type="Proteomes" id="UP000176914">
    <property type="component" value="Unassembled WGS sequence"/>
</dbReference>
<comment type="caution">
    <text evidence="4">The sequence shown here is derived from an EMBL/GenBank/DDBJ whole genome shotgun (WGS) entry which is preliminary data.</text>
</comment>
<evidence type="ECO:0000313" key="4">
    <source>
        <dbReference type="EMBL" id="OGG68727.1"/>
    </source>
</evidence>